<comment type="subcellular location">
    <subcellularLocation>
        <location evidence="1">Membrane</location>
        <topology evidence="1">Multi-pass membrane protein</topology>
    </subcellularLocation>
</comment>
<keyword evidence="3 5" id="KW-1133">Transmembrane helix</keyword>
<organism evidence="7 8">
    <name type="scientific">Chrysophaeum taylorii</name>
    <dbReference type="NCBI Taxonomy" id="2483200"/>
    <lineage>
        <taxon>Eukaryota</taxon>
        <taxon>Sar</taxon>
        <taxon>Stramenopiles</taxon>
        <taxon>Ochrophyta</taxon>
        <taxon>Pelagophyceae</taxon>
        <taxon>Pelagomonadales</taxon>
        <taxon>Pelagomonadaceae</taxon>
        <taxon>Chrysophaeum</taxon>
    </lineage>
</organism>
<evidence type="ECO:0000313" key="7">
    <source>
        <dbReference type="EMBL" id="KAJ8598336.1"/>
    </source>
</evidence>
<dbReference type="PANTHER" id="PTHR10217">
    <property type="entry name" value="VOLTAGE AND LIGAND GATED POTASSIUM CHANNEL"/>
    <property type="match status" value="1"/>
</dbReference>
<evidence type="ECO:0000256" key="5">
    <source>
        <dbReference type="SAM" id="Phobius"/>
    </source>
</evidence>
<evidence type="ECO:0000256" key="1">
    <source>
        <dbReference type="ARBA" id="ARBA00004141"/>
    </source>
</evidence>
<sequence>MTAVAGGAAGWRIAARRLGSPRRKKVDCQKEEAPEGPAWAKLEPKVNENVKTKRVTAKEMRSAAEAAGKVSFTIKGRYTIDPQRSRWIQELDVALALALFYTSIVTPVEVAFLTGSETLFYLNQVMNLVFVADVMTQFFTHYQQPKVKGGAWVRNHGMIVGHYLRGNFLLDFTATFPFELVSRFERRNHVRAMAKVRLLKLLRLTKLFRIMASSRLVTRYRSQLTMSYGLLTLGQFVGMTVVVCHWFACIWGFVGNLDTNDDVSNSWKRKFETGSYKWSVENPRNQYLISVYFATMTLTTVGYGDVTPQNLTEYSVILVAMFFGGFTWAFVIGQVCAVASTMDIKRIEHRQIYDQINNMLVDSAISTDLACDVRAYLFQTEDMERRKTFPGLLDYLSPALQQHLCDELSAKHFAAVHYLRNRSNRFRLAIFKAMTTRMFCPQEVVDDAAGSLLIVANQGFMGADGKIYTGGTAVNRDFLAFNSPNRHIVALSYVQVYIFTRRQLDNVLEYYPDERLFVLWFRVFYGVLAVAEKVRRRRIDQTKPHGNLTRSLTCAAVTDGHVLKLRRREVPCRRANSESYHHHHHQPPSVEKATAVSCSAETTSSSFLDERLRANGLFLRHCELPQRDDPKLVRTAVASHPEALQYATPRLRADPEIVALAIEKTRA</sequence>
<keyword evidence="4 5" id="KW-0472">Membrane</keyword>
<dbReference type="InterPro" id="IPR018490">
    <property type="entry name" value="cNMP-bd_dom_sf"/>
</dbReference>
<proteinExistence type="predicted"/>
<keyword evidence="2 5" id="KW-0812">Transmembrane</keyword>
<feature type="domain" description="Ion transport" evidence="6">
    <location>
        <begin position="93"/>
        <end position="333"/>
    </location>
</feature>
<comment type="caution">
    <text evidence="7">The sequence shown here is derived from an EMBL/GenBank/DDBJ whole genome shotgun (WGS) entry which is preliminary data.</text>
</comment>
<dbReference type="SUPFAM" id="SSF81324">
    <property type="entry name" value="Voltage-gated potassium channels"/>
    <property type="match status" value="1"/>
</dbReference>
<evidence type="ECO:0000259" key="6">
    <source>
        <dbReference type="Pfam" id="PF00520"/>
    </source>
</evidence>
<dbReference type="AlphaFoldDB" id="A0AAD7XHA2"/>
<name>A0AAD7XHA2_9STRA</name>
<dbReference type="InterPro" id="IPR005821">
    <property type="entry name" value="Ion_trans_dom"/>
</dbReference>
<dbReference type="GO" id="GO:0005249">
    <property type="term" value="F:voltage-gated potassium channel activity"/>
    <property type="evidence" value="ECO:0007669"/>
    <property type="project" value="InterPro"/>
</dbReference>
<protein>
    <recommendedName>
        <fullName evidence="6">Ion transport domain-containing protein</fullName>
    </recommendedName>
</protein>
<dbReference type="PRINTS" id="PR01463">
    <property type="entry name" value="EAGCHANLFMLY"/>
</dbReference>
<dbReference type="Gene3D" id="1.10.287.70">
    <property type="match status" value="1"/>
</dbReference>
<feature type="transmembrane region" description="Helical" evidence="5">
    <location>
        <begin position="93"/>
        <end position="113"/>
    </location>
</feature>
<gene>
    <name evidence="7" type="ORF">CTAYLR_002967</name>
</gene>
<dbReference type="EMBL" id="JAQMWT010000675">
    <property type="protein sequence ID" value="KAJ8598336.1"/>
    <property type="molecule type" value="Genomic_DNA"/>
</dbReference>
<feature type="transmembrane region" description="Helical" evidence="5">
    <location>
        <begin position="316"/>
        <end position="340"/>
    </location>
</feature>
<dbReference type="GO" id="GO:0005886">
    <property type="term" value="C:plasma membrane"/>
    <property type="evidence" value="ECO:0007669"/>
    <property type="project" value="TreeGrafter"/>
</dbReference>
<evidence type="ECO:0000256" key="3">
    <source>
        <dbReference type="ARBA" id="ARBA00022989"/>
    </source>
</evidence>
<dbReference type="Proteomes" id="UP001230188">
    <property type="component" value="Unassembled WGS sequence"/>
</dbReference>
<dbReference type="SUPFAM" id="SSF51206">
    <property type="entry name" value="cAMP-binding domain-like"/>
    <property type="match status" value="1"/>
</dbReference>
<accession>A0AAD7XHA2</accession>
<dbReference type="PANTHER" id="PTHR10217:SF435">
    <property type="entry name" value="POTASSIUM VOLTAGE-GATED CHANNEL PROTEIN EAG"/>
    <property type="match status" value="1"/>
</dbReference>
<feature type="transmembrane region" description="Helical" evidence="5">
    <location>
        <begin position="119"/>
        <end position="139"/>
    </location>
</feature>
<feature type="transmembrane region" description="Helical" evidence="5">
    <location>
        <begin position="287"/>
        <end position="304"/>
    </location>
</feature>
<dbReference type="InterPro" id="IPR050818">
    <property type="entry name" value="KCNH_animal-type"/>
</dbReference>
<evidence type="ECO:0000256" key="4">
    <source>
        <dbReference type="ARBA" id="ARBA00023136"/>
    </source>
</evidence>
<feature type="transmembrane region" description="Helical" evidence="5">
    <location>
        <begin position="228"/>
        <end position="254"/>
    </location>
</feature>
<dbReference type="InterPro" id="IPR003938">
    <property type="entry name" value="K_chnl_volt-dep_EAG/ELK/ERG"/>
</dbReference>
<evidence type="ECO:0000256" key="2">
    <source>
        <dbReference type="ARBA" id="ARBA00022692"/>
    </source>
</evidence>
<keyword evidence="8" id="KW-1185">Reference proteome</keyword>
<dbReference type="Pfam" id="PF00520">
    <property type="entry name" value="Ion_trans"/>
    <property type="match status" value="1"/>
</dbReference>
<dbReference type="GO" id="GO:0042391">
    <property type="term" value="P:regulation of membrane potential"/>
    <property type="evidence" value="ECO:0007669"/>
    <property type="project" value="TreeGrafter"/>
</dbReference>
<evidence type="ECO:0000313" key="8">
    <source>
        <dbReference type="Proteomes" id="UP001230188"/>
    </source>
</evidence>
<reference evidence="7" key="1">
    <citation type="submission" date="2023-01" db="EMBL/GenBank/DDBJ databases">
        <title>Metagenome sequencing of chrysophaentin producing Chrysophaeum taylorii.</title>
        <authorList>
            <person name="Davison J."/>
            <person name="Bewley C."/>
        </authorList>
    </citation>
    <scope>NUCLEOTIDE SEQUENCE</scope>
    <source>
        <strain evidence="7">NIES-1699</strain>
    </source>
</reference>